<keyword evidence="8" id="KW-1185">Reference proteome</keyword>
<keyword evidence="2 5" id="KW-0812">Transmembrane</keyword>
<evidence type="ECO:0000313" key="8">
    <source>
        <dbReference type="Proteomes" id="UP000503447"/>
    </source>
</evidence>
<evidence type="ECO:0000256" key="1">
    <source>
        <dbReference type="ARBA" id="ARBA00004127"/>
    </source>
</evidence>
<protein>
    <recommendedName>
        <fullName evidence="6">DUF1232 domain-containing protein</fullName>
    </recommendedName>
</protein>
<proteinExistence type="predicted"/>
<evidence type="ECO:0000313" key="7">
    <source>
        <dbReference type="EMBL" id="QJW95408.1"/>
    </source>
</evidence>
<evidence type="ECO:0000256" key="5">
    <source>
        <dbReference type="SAM" id="Phobius"/>
    </source>
</evidence>
<organism evidence="7 8">
    <name type="scientific">Frigoriglobus tundricola</name>
    <dbReference type="NCBI Taxonomy" id="2774151"/>
    <lineage>
        <taxon>Bacteria</taxon>
        <taxon>Pseudomonadati</taxon>
        <taxon>Planctomycetota</taxon>
        <taxon>Planctomycetia</taxon>
        <taxon>Gemmatales</taxon>
        <taxon>Gemmataceae</taxon>
        <taxon>Frigoriglobus</taxon>
    </lineage>
</organism>
<dbReference type="KEGG" id="ftj:FTUN_2957"/>
<keyword evidence="4 5" id="KW-0472">Membrane</keyword>
<evidence type="ECO:0000256" key="4">
    <source>
        <dbReference type="ARBA" id="ARBA00023136"/>
    </source>
</evidence>
<feature type="transmembrane region" description="Helical" evidence="5">
    <location>
        <begin position="6"/>
        <end position="28"/>
    </location>
</feature>
<name>A0A6M5YNB1_9BACT</name>
<dbReference type="EMBL" id="CP053452">
    <property type="protein sequence ID" value="QJW95408.1"/>
    <property type="molecule type" value="Genomic_DNA"/>
</dbReference>
<gene>
    <name evidence="7" type="ORF">FTUN_2957</name>
</gene>
<evidence type="ECO:0000259" key="6">
    <source>
        <dbReference type="Pfam" id="PF06803"/>
    </source>
</evidence>
<comment type="subcellular location">
    <subcellularLocation>
        <location evidence="1">Endomembrane system</location>
        <topology evidence="1">Multi-pass membrane protein</topology>
    </subcellularLocation>
</comment>
<reference evidence="8" key="1">
    <citation type="submission" date="2020-05" db="EMBL/GenBank/DDBJ databases">
        <title>Frigoriglobus tundricola gen. nov., sp. nov., a psychrotolerant cellulolytic planctomycete of the family Gemmataceae with two divergent copies of 16S rRNA gene.</title>
        <authorList>
            <person name="Kulichevskaya I.S."/>
            <person name="Ivanova A.A."/>
            <person name="Naumoff D.G."/>
            <person name="Beletsky A.V."/>
            <person name="Rijpstra W.I.C."/>
            <person name="Sinninghe Damste J.S."/>
            <person name="Mardanov A.V."/>
            <person name="Ravin N.V."/>
            <person name="Dedysh S.N."/>
        </authorList>
    </citation>
    <scope>NUCLEOTIDE SEQUENCE [LARGE SCALE GENOMIC DNA]</scope>
    <source>
        <strain evidence="8">PL17</strain>
    </source>
</reference>
<dbReference type="Pfam" id="PF06803">
    <property type="entry name" value="DUF1232"/>
    <property type="match status" value="1"/>
</dbReference>
<evidence type="ECO:0000256" key="2">
    <source>
        <dbReference type="ARBA" id="ARBA00022692"/>
    </source>
</evidence>
<dbReference type="GO" id="GO:0012505">
    <property type="term" value="C:endomembrane system"/>
    <property type="evidence" value="ECO:0007669"/>
    <property type="project" value="UniProtKB-SubCell"/>
</dbReference>
<feature type="transmembrane region" description="Helical" evidence="5">
    <location>
        <begin position="35"/>
        <end position="53"/>
    </location>
</feature>
<dbReference type="AlphaFoldDB" id="A0A6M5YNB1"/>
<sequence>MSLLDMCSLAFGGFFLLAALSLVLMHLPNSPLRTIALRASAGLFAVVFAPAYVVSPVDILPEAVLGPIGLIDDIGVIIAGVAAGRYALKGPDKEHIRDGN</sequence>
<feature type="domain" description="DUF1232" evidence="6">
    <location>
        <begin position="45"/>
        <end position="78"/>
    </location>
</feature>
<dbReference type="Proteomes" id="UP000503447">
    <property type="component" value="Chromosome"/>
</dbReference>
<dbReference type="InterPro" id="IPR010652">
    <property type="entry name" value="DUF1232"/>
</dbReference>
<keyword evidence="3 5" id="KW-1133">Transmembrane helix</keyword>
<dbReference type="RefSeq" id="WP_227254880.1">
    <property type="nucleotide sequence ID" value="NZ_CP053452.2"/>
</dbReference>
<evidence type="ECO:0000256" key="3">
    <source>
        <dbReference type="ARBA" id="ARBA00022989"/>
    </source>
</evidence>
<accession>A0A6M5YNB1</accession>
<feature type="transmembrane region" description="Helical" evidence="5">
    <location>
        <begin position="65"/>
        <end position="88"/>
    </location>
</feature>